<feature type="compositionally biased region" description="Polar residues" evidence="1">
    <location>
        <begin position="128"/>
        <end position="141"/>
    </location>
</feature>
<feature type="compositionally biased region" description="Acidic residues" evidence="1">
    <location>
        <begin position="75"/>
        <end position="89"/>
    </location>
</feature>
<reference evidence="2" key="1">
    <citation type="journal article" date="2022" name="New Phytol.">
        <title>Evolutionary transition to the ectomycorrhizal habit in the genomes of a hyperdiverse lineage of mushroom-forming fungi.</title>
        <authorList>
            <person name="Looney B."/>
            <person name="Miyauchi S."/>
            <person name="Morin E."/>
            <person name="Drula E."/>
            <person name="Courty P.E."/>
            <person name="Kohler A."/>
            <person name="Kuo A."/>
            <person name="LaButti K."/>
            <person name="Pangilinan J."/>
            <person name="Lipzen A."/>
            <person name="Riley R."/>
            <person name="Andreopoulos W."/>
            <person name="He G."/>
            <person name="Johnson J."/>
            <person name="Nolan M."/>
            <person name="Tritt A."/>
            <person name="Barry K.W."/>
            <person name="Grigoriev I.V."/>
            <person name="Nagy L.G."/>
            <person name="Hibbett D."/>
            <person name="Henrissat B."/>
            <person name="Matheny P.B."/>
            <person name="Labbe J."/>
            <person name="Martin F.M."/>
        </authorList>
    </citation>
    <scope>NUCLEOTIDE SEQUENCE</scope>
    <source>
        <strain evidence="2">BPL690</strain>
    </source>
</reference>
<dbReference type="EMBL" id="WTXG01000011">
    <property type="protein sequence ID" value="KAI0302292.1"/>
    <property type="molecule type" value="Genomic_DNA"/>
</dbReference>
<evidence type="ECO:0000313" key="2">
    <source>
        <dbReference type="EMBL" id="KAI0302292.1"/>
    </source>
</evidence>
<dbReference type="AlphaFoldDB" id="A0AAD4QP47"/>
<accession>A0AAD4QP47</accession>
<feature type="region of interest" description="Disordered" evidence="1">
    <location>
        <begin position="169"/>
        <end position="250"/>
    </location>
</feature>
<feature type="compositionally biased region" description="Polar residues" evidence="1">
    <location>
        <begin position="55"/>
        <end position="65"/>
    </location>
</feature>
<name>A0AAD4QP47_9AGAM</name>
<proteinExistence type="predicted"/>
<feature type="region of interest" description="Disordered" evidence="1">
    <location>
        <begin position="33"/>
        <end position="89"/>
    </location>
</feature>
<dbReference type="Proteomes" id="UP001203297">
    <property type="component" value="Unassembled WGS sequence"/>
</dbReference>
<feature type="region of interest" description="Disordered" evidence="1">
    <location>
        <begin position="125"/>
        <end position="146"/>
    </location>
</feature>
<evidence type="ECO:0000256" key="1">
    <source>
        <dbReference type="SAM" id="MobiDB-lite"/>
    </source>
</evidence>
<feature type="compositionally biased region" description="Basic residues" evidence="1">
    <location>
        <begin position="206"/>
        <end position="219"/>
    </location>
</feature>
<feature type="compositionally biased region" description="Polar residues" evidence="1">
    <location>
        <begin position="220"/>
        <end position="239"/>
    </location>
</feature>
<comment type="caution">
    <text evidence="2">The sequence shown here is derived from an EMBL/GenBank/DDBJ whole genome shotgun (WGS) entry which is preliminary data.</text>
</comment>
<protein>
    <submittedName>
        <fullName evidence="2">Uncharacterized protein</fullName>
    </submittedName>
</protein>
<keyword evidence="3" id="KW-1185">Reference proteome</keyword>
<organism evidence="2 3">
    <name type="scientific">Multifurca ochricompacta</name>
    <dbReference type="NCBI Taxonomy" id="376703"/>
    <lineage>
        <taxon>Eukaryota</taxon>
        <taxon>Fungi</taxon>
        <taxon>Dikarya</taxon>
        <taxon>Basidiomycota</taxon>
        <taxon>Agaricomycotina</taxon>
        <taxon>Agaricomycetes</taxon>
        <taxon>Russulales</taxon>
        <taxon>Russulaceae</taxon>
        <taxon>Multifurca</taxon>
    </lineage>
</organism>
<feature type="compositionally biased region" description="Low complexity" evidence="1">
    <location>
        <begin position="33"/>
        <end position="49"/>
    </location>
</feature>
<sequence>MTSTLTMLCDFPDSGPQTSFLAGDLPKFHIPRVPSSPSISYSSGSPLASDELRSEFSQTRSSSLPPSGDFHKEENDLELESESTLSEDVEIPHFLVTSPDRPMRQQSRTREIVDRLRSAVVPRGRTKAPTTRVNGNLSTPTKNRRAGLNNTTVKQLFQKGNDGWIRLADESQANSSRDRTPTEDSELSDNEGVIFTAPAPKLARDWKKKQQTQSKHARRTSGSLDGSSTLAANAHSVTSGPPRRPHGHDHRLAQSVQLAAPASVGTFTFPPPAFYAFPGHPPPQYPPPPPAVTFGGLPPYHGYPPRGYHPAPVPFVGVLPYQHQHQQQLPHPHVHLHRATYMNATIITGSTGIRHAQW</sequence>
<evidence type="ECO:0000313" key="3">
    <source>
        <dbReference type="Proteomes" id="UP001203297"/>
    </source>
</evidence>
<gene>
    <name evidence="2" type="ORF">B0F90DRAFT_198425</name>
</gene>